<organism evidence="11 12">
    <name type="scientific">Mya arenaria</name>
    <name type="common">Soft-shell clam</name>
    <dbReference type="NCBI Taxonomy" id="6604"/>
    <lineage>
        <taxon>Eukaryota</taxon>
        <taxon>Metazoa</taxon>
        <taxon>Spiralia</taxon>
        <taxon>Lophotrochozoa</taxon>
        <taxon>Mollusca</taxon>
        <taxon>Bivalvia</taxon>
        <taxon>Autobranchia</taxon>
        <taxon>Heteroconchia</taxon>
        <taxon>Euheterodonta</taxon>
        <taxon>Imparidentia</taxon>
        <taxon>Neoheterodontei</taxon>
        <taxon>Myida</taxon>
        <taxon>Myoidea</taxon>
        <taxon>Myidae</taxon>
        <taxon>Mya</taxon>
    </lineage>
</organism>
<evidence type="ECO:0000256" key="1">
    <source>
        <dbReference type="ARBA" id="ARBA00001798"/>
    </source>
</evidence>
<evidence type="ECO:0000256" key="7">
    <source>
        <dbReference type="ARBA" id="ARBA00022786"/>
    </source>
</evidence>
<dbReference type="Pfam" id="PF01485">
    <property type="entry name" value="IBR"/>
    <property type="match status" value="1"/>
</dbReference>
<sequence length="789" mass="88749">MDGITLPLRDEESIKNQGRMESDGPTSTFTAWKIPTPPPPPPLPLDKDEQNDVSSCSCDQQNFESQKDDIHVSASTSFSIPTPPPTPPIMKSASSANPSEQTLGTKNKIRNSSTAAVEDVSEARSSNDSPVGRTLRELAKSINLQSEEADYDPTTEVEEMRLSKQFHERIDHPLLRQYWWALTNGAEFEDEDYLSIIEMLEKEDTMDIHEYQRRYMKHFERRAIDRVADFDEDFEDFHELTLQLDMAVSGQSSSVLQQFSHGSAENIECLVCLETKTLHKRECCSFPVCDDCIGTYLETNIQDGMIKITCISDQCNVAMVKDEILARVSVPMKEKFNKFLVDANKDPKIKTCPKCSHVYHLKDEETVRQTKYGLPVMCREGNCKLTWCFVCHAPWHTGLKCRDFRKGNKMIFIERKSGCDHMTCSQCRQDFCYRCGGRYLNLKFLGNHNSRYSPFGCKYIFKPNRPITRRLVRSSVLGAKLLGGVILAGLGVAAAGVLIGTSPITLPAFGAYKLHKRRQNAQRWIQQQRMFKLRSQNAIMEFHRERLARMEEHPSRRLSTRNDAVHIGIQTGASQQVDVTVNTPDAAGSEISSSEMLNSEIRMNITDERGHVTVTTAEISHNASGEEGSEAEIILHVKTSYPKEPKDKLQKSNSLKVTDTKDEKIAEETMKFNMVKENQADKSTDKSGTTKSPDDVNSGISPNEDFDTCITDCIKSDCENTGTTLENSCCSMFGTFKGNENKLRGSVSHRRSHSLGSIKKSTRIASIQGRNKRLVLENGGKVCPDHVSN</sequence>
<dbReference type="InterPro" id="IPR047551">
    <property type="entry name" value="BRcat_RBR_RNF217"/>
</dbReference>
<dbReference type="InterPro" id="IPR002867">
    <property type="entry name" value="IBR_dom"/>
</dbReference>
<dbReference type="Gene3D" id="3.30.40.10">
    <property type="entry name" value="Zinc/RING finger domain, C3HC4 (zinc finger)"/>
    <property type="match status" value="1"/>
</dbReference>
<reference evidence="11" key="1">
    <citation type="submission" date="2022-11" db="EMBL/GenBank/DDBJ databases">
        <title>Centuries of genome instability and evolution in soft-shell clam transmissible cancer (bioRxiv).</title>
        <authorList>
            <person name="Hart S.F.M."/>
            <person name="Yonemitsu M.A."/>
            <person name="Giersch R.M."/>
            <person name="Beal B.F."/>
            <person name="Arriagada G."/>
            <person name="Davis B.W."/>
            <person name="Ostrander E.A."/>
            <person name="Goff S.P."/>
            <person name="Metzger M.J."/>
        </authorList>
    </citation>
    <scope>NUCLEOTIDE SEQUENCE</scope>
    <source>
        <strain evidence="11">MELC-2E11</strain>
        <tissue evidence="11">Siphon/mantle</tissue>
    </source>
</reference>
<feature type="region of interest" description="Disordered" evidence="9">
    <location>
        <begin position="1"/>
        <end position="133"/>
    </location>
</feature>
<keyword evidence="7" id="KW-0833">Ubl conjugation pathway</keyword>
<evidence type="ECO:0000313" key="11">
    <source>
        <dbReference type="EMBL" id="WAR17953.1"/>
    </source>
</evidence>
<dbReference type="Gene3D" id="1.20.120.1750">
    <property type="match status" value="1"/>
</dbReference>
<dbReference type="InterPro" id="IPR044066">
    <property type="entry name" value="TRIAD_supradom"/>
</dbReference>
<dbReference type="SUPFAM" id="SSF57850">
    <property type="entry name" value="RING/U-box"/>
    <property type="match status" value="3"/>
</dbReference>
<dbReference type="EMBL" id="CP111021">
    <property type="protein sequence ID" value="WAR17953.1"/>
    <property type="molecule type" value="Genomic_DNA"/>
</dbReference>
<dbReference type="InterPro" id="IPR013083">
    <property type="entry name" value="Znf_RING/FYVE/PHD"/>
</dbReference>
<keyword evidence="3" id="KW-0808">Transferase</keyword>
<evidence type="ECO:0000256" key="2">
    <source>
        <dbReference type="ARBA" id="ARBA00012251"/>
    </source>
</evidence>
<comment type="catalytic activity">
    <reaction evidence="1">
        <text>[E2 ubiquitin-conjugating enzyme]-S-ubiquitinyl-L-cysteine + [acceptor protein]-L-lysine = [E2 ubiquitin-conjugating enzyme]-L-cysteine + [acceptor protein]-N(6)-ubiquitinyl-L-lysine.</text>
        <dbReference type="EC" id="2.3.2.31"/>
    </reaction>
</comment>
<dbReference type="SMART" id="SM00647">
    <property type="entry name" value="IBR"/>
    <property type="match status" value="1"/>
</dbReference>
<keyword evidence="4" id="KW-0479">Metal-binding</keyword>
<evidence type="ECO:0000256" key="8">
    <source>
        <dbReference type="ARBA" id="ARBA00022833"/>
    </source>
</evidence>
<keyword evidence="5" id="KW-0677">Repeat</keyword>
<dbReference type="Pfam" id="PF22191">
    <property type="entry name" value="IBR_1"/>
    <property type="match status" value="1"/>
</dbReference>
<dbReference type="EC" id="2.3.2.31" evidence="2"/>
<feature type="compositionally biased region" description="Basic and acidic residues" evidence="9">
    <location>
        <begin position="8"/>
        <end position="22"/>
    </location>
</feature>
<keyword evidence="12" id="KW-1185">Reference proteome</keyword>
<dbReference type="Proteomes" id="UP001164746">
    <property type="component" value="Chromosome 10"/>
</dbReference>
<feature type="region of interest" description="Disordered" evidence="9">
    <location>
        <begin position="672"/>
        <end position="701"/>
    </location>
</feature>
<feature type="compositionally biased region" description="Polar residues" evidence="9">
    <location>
        <begin position="92"/>
        <end position="115"/>
    </location>
</feature>
<evidence type="ECO:0000259" key="10">
    <source>
        <dbReference type="PROSITE" id="PS51873"/>
    </source>
</evidence>
<feature type="compositionally biased region" description="Polar residues" evidence="9">
    <location>
        <begin position="52"/>
        <end position="64"/>
    </location>
</feature>
<feature type="compositionally biased region" description="Pro residues" evidence="9">
    <location>
        <begin position="35"/>
        <end position="44"/>
    </location>
</feature>
<name>A0ABY7F6Y8_MYAAR</name>
<keyword evidence="6" id="KW-0863">Zinc-finger</keyword>
<dbReference type="PROSITE" id="PS51873">
    <property type="entry name" value="TRIAD"/>
    <property type="match status" value="1"/>
</dbReference>
<dbReference type="PANTHER" id="PTHR11685">
    <property type="entry name" value="RBR FAMILY RING FINGER AND IBR DOMAIN-CONTAINING"/>
    <property type="match status" value="1"/>
</dbReference>
<evidence type="ECO:0000256" key="3">
    <source>
        <dbReference type="ARBA" id="ARBA00022679"/>
    </source>
</evidence>
<keyword evidence="8" id="KW-0862">Zinc</keyword>
<feature type="domain" description="RING-type" evidence="10">
    <location>
        <begin position="265"/>
        <end position="461"/>
    </location>
</feature>
<proteinExistence type="predicted"/>
<gene>
    <name evidence="11" type="ORF">MAR_032547</name>
</gene>
<evidence type="ECO:0000313" key="12">
    <source>
        <dbReference type="Proteomes" id="UP001164746"/>
    </source>
</evidence>
<protein>
    <recommendedName>
        <fullName evidence="2">RBR-type E3 ubiquitin transferase</fullName>
        <ecNumber evidence="2">2.3.2.31</ecNumber>
    </recommendedName>
</protein>
<accession>A0ABY7F6Y8</accession>
<evidence type="ECO:0000256" key="4">
    <source>
        <dbReference type="ARBA" id="ARBA00022723"/>
    </source>
</evidence>
<dbReference type="InterPro" id="IPR031127">
    <property type="entry name" value="E3_UB_ligase_RBR"/>
</dbReference>
<evidence type="ECO:0000256" key="9">
    <source>
        <dbReference type="SAM" id="MobiDB-lite"/>
    </source>
</evidence>
<evidence type="ECO:0000256" key="5">
    <source>
        <dbReference type="ARBA" id="ARBA00022737"/>
    </source>
</evidence>
<evidence type="ECO:0000256" key="6">
    <source>
        <dbReference type="ARBA" id="ARBA00022771"/>
    </source>
</evidence>
<dbReference type="CDD" id="cd20342">
    <property type="entry name" value="BRcat_RBR_RNF217"/>
    <property type="match status" value="1"/>
</dbReference>